<dbReference type="OrthoDB" id="8871309at2"/>
<comment type="caution">
    <text evidence="2">The sequence shown here is derived from an EMBL/GenBank/DDBJ whole genome shotgun (WGS) entry which is preliminary data.</text>
</comment>
<feature type="chain" id="PRO_5039477390" evidence="1">
    <location>
        <begin position="35"/>
        <end position="319"/>
    </location>
</feature>
<keyword evidence="3" id="KW-1185">Reference proteome</keyword>
<dbReference type="InterPro" id="IPR002918">
    <property type="entry name" value="Lipase_EstA/Esterase_EstB"/>
</dbReference>
<evidence type="ECO:0000313" key="3">
    <source>
        <dbReference type="Proteomes" id="UP000283644"/>
    </source>
</evidence>
<organism evidence="2 3">
    <name type="scientific">Nocardioides immobilis</name>
    <dbReference type="NCBI Taxonomy" id="2049295"/>
    <lineage>
        <taxon>Bacteria</taxon>
        <taxon>Bacillati</taxon>
        <taxon>Actinomycetota</taxon>
        <taxon>Actinomycetes</taxon>
        <taxon>Propionibacteriales</taxon>
        <taxon>Nocardioidaceae</taxon>
        <taxon>Nocardioides</taxon>
    </lineage>
</organism>
<feature type="signal peptide" evidence="1">
    <location>
        <begin position="1"/>
        <end position="34"/>
    </location>
</feature>
<evidence type="ECO:0000313" key="2">
    <source>
        <dbReference type="EMBL" id="RHW26464.1"/>
    </source>
</evidence>
<dbReference type="Proteomes" id="UP000283644">
    <property type="component" value="Unassembled WGS sequence"/>
</dbReference>
<name>A0A417Y1Q1_9ACTN</name>
<dbReference type="PANTHER" id="PTHR32015">
    <property type="entry name" value="FASTING INDUCED LIPASE"/>
    <property type="match status" value="1"/>
</dbReference>
<dbReference type="AlphaFoldDB" id="A0A417Y1Q1"/>
<accession>A0A417Y1Q1</accession>
<dbReference type="InterPro" id="IPR006311">
    <property type="entry name" value="TAT_signal"/>
</dbReference>
<dbReference type="Gene3D" id="3.40.50.1820">
    <property type="entry name" value="alpha/beta hydrolase"/>
    <property type="match status" value="1"/>
</dbReference>
<proteinExistence type="predicted"/>
<gene>
    <name evidence="2" type="ORF">D0Z08_14125</name>
</gene>
<keyword evidence="1" id="KW-0732">Signal</keyword>
<protein>
    <submittedName>
        <fullName evidence="2">Alpha/beta fold hydrolase</fullName>
    </submittedName>
</protein>
<dbReference type="SUPFAM" id="SSF53474">
    <property type="entry name" value="alpha/beta-Hydrolases"/>
    <property type="match status" value="1"/>
</dbReference>
<dbReference type="PANTHER" id="PTHR32015:SF1">
    <property type="entry name" value="LIPASE"/>
    <property type="match status" value="1"/>
</dbReference>
<dbReference type="InterPro" id="IPR029058">
    <property type="entry name" value="AB_hydrolase_fold"/>
</dbReference>
<evidence type="ECO:0000256" key="1">
    <source>
        <dbReference type="SAM" id="SignalP"/>
    </source>
</evidence>
<dbReference type="GO" id="GO:0016298">
    <property type="term" value="F:lipase activity"/>
    <property type="evidence" value="ECO:0007669"/>
    <property type="project" value="TreeGrafter"/>
</dbReference>
<dbReference type="Pfam" id="PF01674">
    <property type="entry name" value="Lipase_2"/>
    <property type="match status" value="1"/>
</dbReference>
<dbReference type="EMBL" id="QXGH01000017">
    <property type="protein sequence ID" value="RHW26464.1"/>
    <property type="molecule type" value="Genomic_DNA"/>
</dbReference>
<dbReference type="PROSITE" id="PS51318">
    <property type="entry name" value="TAT"/>
    <property type="match status" value="1"/>
</dbReference>
<reference evidence="2 3" key="1">
    <citation type="submission" date="2018-09" db="EMBL/GenBank/DDBJ databases">
        <title>Genome sequencing of Nocardioides immobilis CCTCC AB 2017083 for comparison to Nocardioides silvaticus.</title>
        <authorList>
            <person name="Li C."/>
            <person name="Wang G."/>
        </authorList>
    </citation>
    <scope>NUCLEOTIDE SEQUENCE [LARGE SCALE GENOMIC DNA]</scope>
    <source>
        <strain evidence="2 3">CCTCC AB 2017083</strain>
    </source>
</reference>
<keyword evidence="2" id="KW-0378">Hydrolase</keyword>
<dbReference type="GO" id="GO:0016042">
    <property type="term" value="P:lipid catabolic process"/>
    <property type="evidence" value="ECO:0007669"/>
    <property type="project" value="InterPro"/>
</dbReference>
<dbReference type="RefSeq" id="WP_118925877.1">
    <property type="nucleotide sequence ID" value="NZ_QXGH01000017.1"/>
</dbReference>
<sequence>MSHTTPRARRALATAALTLLALVAGVAAAPSGLAKDGDLPVNYNFLVGAIAAGAHVDADPPGGNDWSCRPTAAHPRPVVLVHGTLGNKNTNWQAYSPLLANNGYCVFSLTYGVAPGTPLPANQLGGMMRMQDSAQQLKTFVARVLRATGARKVDLIGHSQGTFMPQYYVKFLGGAKHVKNYVSLAPLWHGTNATVPFALLARVFGVREQDIPVCQACPQMAAGSPFLAGLRRGGLLVGNVKYTNIMTKYDQAVLPYTSGREPGMRNIVVQDKCATDYGEHFEIAADPVAAQIVLNTLDPAHRKPVPCMVVLPFTGPVGG</sequence>